<accession>A0A6C0K3I8</accession>
<name>A0A6C0K3I8_9ZZZZ</name>
<sequence length="160" mass="19854">MRFSLSATIRKKLRESYTMDVYTHRPVEMKLRSIEHVLPVSFVKDRLPQIDPLHLFITDSRVNSFRKNYRFGGIPEQSVEDKWECFTENYRDHKRRLFCPGKGHRLVAHTMWKMMHKYPHLQQEEDQFFESWEIWQEWLKRPWTPIEKWMWSKAKDFQHR</sequence>
<proteinExistence type="predicted"/>
<dbReference type="InterPro" id="IPR044925">
    <property type="entry name" value="His-Me_finger_sf"/>
</dbReference>
<evidence type="ECO:0000313" key="1">
    <source>
        <dbReference type="EMBL" id="QHU11711.1"/>
    </source>
</evidence>
<dbReference type="EMBL" id="MN740788">
    <property type="protein sequence ID" value="QHU11711.1"/>
    <property type="molecule type" value="Genomic_DNA"/>
</dbReference>
<protein>
    <submittedName>
        <fullName evidence="1">Uncharacterized protein</fullName>
    </submittedName>
</protein>
<dbReference type="SUPFAM" id="SSF54060">
    <property type="entry name" value="His-Me finger endonucleases"/>
    <property type="match status" value="1"/>
</dbReference>
<dbReference type="AlphaFoldDB" id="A0A6C0K3I8"/>
<organism evidence="1">
    <name type="scientific">viral metagenome</name>
    <dbReference type="NCBI Taxonomy" id="1070528"/>
    <lineage>
        <taxon>unclassified sequences</taxon>
        <taxon>metagenomes</taxon>
        <taxon>organismal metagenomes</taxon>
    </lineage>
</organism>
<reference evidence="1" key="1">
    <citation type="journal article" date="2020" name="Nature">
        <title>Giant virus diversity and host interactions through global metagenomics.</title>
        <authorList>
            <person name="Schulz F."/>
            <person name="Roux S."/>
            <person name="Paez-Espino D."/>
            <person name="Jungbluth S."/>
            <person name="Walsh D.A."/>
            <person name="Denef V.J."/>
            <person name="McMahon K.D."/>
            <person name="Konstantinidis K.T."/>
            <person name="Eloe-Fadrosh E.A."/>
            <person name="Kyrpides N.C."/>
            <person name="Woyke T."/>
        </authorList>
    </citation>
    <scope>NUCLEOTIDE SEQUENCE</scope>
    <source>
        <strain evidence="1">GVMAG-S-1101169-75</strain>
    </source>
</reference>